<evidence type="ECO:0000313" key="4">
    <source>
        <dbReference type="EMBL" id="RKP14712.1"/>
    </source>
</evidence>
<gene>
    <name evidence="4" type="ORF">BJ684DRAFT_14971</name>
</gene>
<evidence type="ECO:0000256" key="1">
    <source>
        <dbReference type="SAM" id="MobiDB-lite"/>
    </source>
</evidence>
<protein>
    <recommendedName>
        <fullName evidence="3">Phosphatidate phosphatase APP1 catalytic domain-containing protein</fullName>
    </recommendedName>
</protein>
<evidence type="ECO:0000313" key="5">
    <source>
        <dbReference type="Proteomes" id="UP000267251"/>
    </source>
</evidence>
<sequence length="843" mass="97048">MKPPSHAFPLLRLFLLLSVLSSSALATKHYTNDSPASHIHYDLDDIAHSQQQLINQGRRYRHMQERPPTHSPALTTSDQSDYSHHMYDRGESPIHRPSHPSLEKQLKHGLTPEAMVGIAMKRIKVLKELAKQYIQKEFETAPLVRVNISPGFLALTAKNQEKKTGVAGREGWKARGIVEGIVLNDRSLHKFESAMGAIALTNLFPLVRRALGPWFYQEALETRKIWRKRSAYMMARPYRKLSKNFDICIAVPPKNPGEVIFAERIKNLKYRDDVDEIKLIPGTRPKWEANAYFRAEISFSMDSFMYYESKVLHAYAAPKGAECSAAYHDLHWGADLEEVKSDRERREKGKKKDAPPTFLSVPGTMTLSVDSPLNTIIISDLDDCVLNSKMLQTQRMVAQQAFENYKVLEGASDAFRIMGNRITKEVRESLKEDVKGITKVIKGLEMRRKIEDKLWPYSLPNLSTRFVSAGSILMVPLIAEVLKEEGFQDFSLHMNPIMMTSWSVFPDMYKAAHPYKFKGRWFKEIEHFFPKSRKYFMEDSAQVGPEVLAKAYSEHVKKSSSVHPNWRILIRDPWPQNKYGEYFRFKDLNRRQKKKVNIETIRETMGKYGVPPSHYYIFTDWYEHVLFKGIGVVPLASPGDTSAQYPHGTWKDGWHGMEDFTKKEYTHWDSMSHFIEERESTFASRGLLAPPRDQLPLKGRISATSRSFRQSCIDMSLSFFSSFFRVLQKAKRAILGYHTPDSSTHASSRSSSPDGRRYSSDEDVSGRGMEDEEERRYEEEEEDGGSCIICHMSNNPHQDNVNEEVLEDGRMREFLRRLAEVWDKVVSKTRKPKRSVSSTVSAF</sequence>
<accession>A0A4P9Y7C1</accession>
<feature type="signal peptide" evidence="2">
    <location>
        <begin position="1"/>
        <end position="26"/>
    </location>
</feature>
<dbReference type="OrthoDB" id="10595410at2759"/>
<dbReference type="InterPro" id="IPR019236">
    <property type="entry name" value="APP1_cat"/>
</dbReference>
<feature type="region of interest" description="Disordered" evidence="1">
    <location>
        <begin position="61"/>
        <end position="81"/>
    </location>
</feature>
<dbReference type="AlphaFoldDB" id="A0A4P9Y7C1"/>
<keyword evidence="2" id="KW-0732">Signal</keyword>
<organism evidence="4 5">
    <name type="scientific">Piptocephalis cylindrospora</name>
    <dbReference type="NCBI Taxonomy" id="1907219"/>
    <lineage>
        <taxon>Eukaryota</taxon>
        <taxon>Fungi</taxon>
        <taxon>Fungi incertae sedis</taxon>
        <taxon>Zoopagomycota</taxon>
        <taxon>Zoopagomycotina</taxon>
        <taxon>Zoopagomycetes</taxon>
        <taxon>Zoopagales</taxon>
        <taxon>Piptocephalidaceae</taxon>
        <taxon>Piptocephalis</taxon>
    </lineage>
</organism>
<dbReference type="GO" id="GO:0008195">
    <property type="term" value="F:phosphatidate phosphatase activity"/>
    <property type="evidence" value="ECO:0007669"/>
    <property type="project" value="InterPro"/>
</dbReference>
<feature type="compositionally biased region" description="Basic and acidic residues" evidence="1">
    <location>
        <begin position="754"/>
        <end position="778"/>
    </location>
</feature>
<evidence type="ECO:0000259" key="3">
    <source>
        <dbReference type="Pfam" id="PF09949"/>
    </source>
</evidence>
<evidence type="ECO:0000256" key="2">
    <source>
        <dbReference type="SAM" id="SignalP"/>
    </source>
</evidence>
<name>A0A4P9Y7C1_9FUNG</name>
<feature type="chain" id="PRO_5020665778" description="Phosphatidate phosphatase APP1 catalytic domain-containing protein" evidence="2">
    <location>
        <begin position="27"/>
        <end position="843"/>
    </location>
</feature>
<dbReference type="Pfam" id="PF09949">
    <property type="entry name" value="APP1_cat"/>
    <property type="match status" value="1"/>
</dbReference>
<dbReference type="EMBL" id="KZ987799">
    <property type="protein sequence ID" value="RKP14712.1"/>
    <property type="molecule type" value="Genomic_DNA"/>
</dbReference>
<reference evidence="5" key="1">
    <citation type="journal article" date="2018" name="Nat. Microbiol.">
        <title>Leveraging single-cell genomics to expand the fungal tree of life.</title>
        <authorList>
            <person name="Ahrendt S.R."/>
            <person name="Quandt C.A."/>
            <person name="Ciobanu D."/>
            <person name="Clum A."/>
            <person name="Salamov A."/>
            <person name="Andreopoulos B."/>
            <person name="Cheng J.F."/>
            <person name="Woyke T."/>
            <person name="Pelin A."/>
            <person name="Henrissat B."/>
            <person name="Reynolds N.K."/>
            <person name="Benny G.L."/>
            <person name="Smith M.E."/>
            <person name="James T.Y."/>
            <person name="Grigoriev I.V."/>
        </authorList>
    </citation>
    <scope>NUCLEOTIDE SEQUENCE [LARGE SCALE GENOMIC DNA]</scope>
</reference>
<proteinExistence type="predicted"/>
<keyword evidence="5" id="KW-1185">Reference proteome</keyword>
<dbReference type="Proteomes" id="UP000267251">
    <property type="component" value="Unassembled WGS sequence"/>
</dbReference>
<feature type="region of interest" description="Disordered" evidence="1">
    <location>
        <begin position="738"/>
        <end position="784"/>
    </location>
</feature>
<feature type="domain" description="Phosphatidate phosphatase APP1 catalytic" evidence="3">
    <location>
        <begin position="377"/>
        <end position="557"/>
    </location>
</feature>
<feature type="compositionally biased region" description="Low complexity" evidence="1">
    <location>
        <begin position="742"/>
        <end position="752"/>
    </location>
</feature>